<evidence type="ECO:0000313" key="4">
    <source>
        <dbReference type="Proteomes" id="UP000651112"/>
    </source>
</evidence>
<comment type="caution">
    <text evidence="3">The sequence shown here is derived from an EMBL/GenBank/DDBJ whole genome shotgun (WGS) entry which is preliminary data.</text>
</comment>
<keyword evidence="2" id="KW-0808">Transferase</keyword>
<sequence length="163" mass="19021">MASLETISEFAFFETLRAENFDIAINFQAEETFSWAIIRELRARCTVGQTISNKPVYDRSISFSYYQHEILRHLHLVELVGVKKLILQHTLYLFSEERTEADRLIFQQGILRPFIIIHAGATDIRRRWPTSKFAELADLLMEDGYAILLTGSEQEFFVIEEIT</sequence>
<dbReference type="PANTHER" id="PTHR30160">
    <property type="entry name" value="TETRAACYLDISACCHARIDE 4'-KINASE-RELATED"/>
    <property type="match status" value="1"/>
</dbReference>
<dbReference type="Gene3D" id="3.40.50.2000">
    <property type="entry name" value="Glycogen Phosphorylase B"/>
    <property type="match status" value="2"/>
</dbReference>
<evidence type="ECO:0000256" key="1">
    <source>
        <dbReference type="ARBA" id="ARBA00022676"/>
    </source>
</evidence>
<organism evidence="3 4">
    <name type="scientific">Sphingobacterium chuzhouense</name>
    <dbReference type="NCBI Taxonomy" id="1742264"/>
    <lineage>
        <taxon>Bacteria</taxon>
        <taxon>Pseudomonadati</taxon>
        <taxon>Bacteroidota</taxon>
        <taxon>Sphingobacteriia</taxon>
        <taxon>Sphingobacteriales</taxon>
        <taxon>Sphingobacteriaceae</taxon>
        <taxon>Sphingobacterium</taxon>
    </lineage>
</organism>
<proteinExistence type="predicted"/>
<dbReference type="InterPro" id="IPR051199">
    <property type="entry name" value="LPS_LOS_Heptosyltrfase"/>
</dbReference>
<protein>
    <submittedName>
        <fullName evidence="3">Glycosyltransferase family 9 protein</fullName>
    </submittedName>
</protein>
<dbReference type="InterPro" id="IPR002201">
    <property type="entry name" value="Glyco_trans_9"/>
</dbReference>
<dbReference type="EMBL" id="JACNYL010000002">
    <property type="protein sequence ID" value="MBD1421509.1"/>
    <property type="molecule type" value="Genomic_DNA"/>
</dbReference>
<evidence type="ECO:0000256" key="2">
    <source>
        <dbReference type="ARBA" id="ARBA00022679"/>
    </source>
</evidence>
<dbReference type="PANTHER" id="PTHR30160:SF1">
    <property type="entry name" value="LIPOPOLYSACCHARIDE 1,2-N-ACETYLGLUCOSAMINETRANSFERASE-RELATED"/>
    <property type="match status" value="1"/>
</dbReference>
<evidence type="ECO:0000313" key="3">
    <source>
        <dbReference type="EMBL" id="MBD1421509.1"/>
    </source>
</evidence>
<dbReference type="Pfam" id="PF01075">
    <property type="entry name" value="Glyco_transf_9"/>
    <property type="match status" value="1"/>
</dbReference>
<keyword evidence="4" id="KW-1185">Reference proteome</keyword>
<gene>
    <name evidence="3" type="ORF">H8B21_08010</name>
</gene>
<dbReference type="SUPFAM" id="SSF53756">
    <property type="entry name" value="UDP-Glycosyltransferase/glycogen phosphorylase"/>
    <property type="match status" value="1"/>
</dbReference>
<name>A0ABR7XQP7_9SPHI</name>
<keyword evidence="1" id="KW-0328">Glycosyltransferase</keyword>
<reference evidence="3 4" key="1">
    <citation type="submission" date="2020-08" db="EMBL/GenBank/DDBJ databases">
        <title>Sphingobacterium sp. DN00404 isolated from aquaculture water.</title>
        <authorList>
            <person name="Zhang M."/>
        </authorList>
    </citation>
    <scope>NUCLEOTIDE SEQUENCE [LARGE SCALE GENOMIC DNA]</scope>
    <source>
        <strain evidence="3 4">KCTC 42746</strain>
    </source>
</reference>
<accession>A0ABR7XQP7</accession>
<dbReference type="Proteomes" id="UP000651112">
    <property type="component" value="Unassembled WGS sequence"/>
</dbReference>